<evidence type="ECO:0000313" key="4">
    <source>
        <dbReference type="EnsemblFungi" id="PTTG_00919-t43_1-p1"/>
    </source>
</evidence>
<evidence type="ECO:0000259" key="2">
    <source>
        <dbReference type="Pfam" id="PF13881"/>
    </source>
</evidence>
<dbReference type="OrthoDB" id="1043111at2759"/>
<reference evidence="4 5" key="3">
    <citation type="journal article" date="2017" name="G3 (Bethesda)">
        <title>Comparative analysis highlights variable genome content of wheat rusts and divergence of the mating loci.</title>
        <authorList>
            <person name="Cuomo C.A."/>
            <person name="Bakkeren G."/>
            <person name="Khalil H.B."/>
            <person name="Panwar V."/>
            <person name="Joly D."/>
            <person name="Linning R."/>
            <person name="Sakthikumar S."/>
            <person name="Song X."/>
            <person name="Adiconis X."/>
            <person name="Fan L."/>
            <person name="Goldberg J.M."/>
            <person name="Levin J.Z."/>
            <person name="Young S."/>
            <person name="Zeng Q."/>
            <person name="Anikster Y."/>
            <person name="Bruce M."/>
            <person name="Wang M."/>
            <person name="Yin C."/>
            <person name="McCallum B."/>
            <person name="Szabo L.J."/>
            <person name="Hulbert S."/>
            <person name="Chen X."/>
            <person name="Fellers J.P."/>
        </authorList>
    </citation>
    <scope>NUCLEOTIDE SEQUENCE</scope>
    <source>
        <strain evidence="4">isolate 1-1 / race 1 (BBBD)</strain>
        <strain evidence="5">Isolate 1-1 / race 1 (BBBD)</strain>
    </source>
</reference>
<reference evidence="4" key="4">
    <citation type="submission" date="2025-05" db="UniProtKB">
        <authorList>
            <consortium name="EnsemblFungi"/>
        </authorList>
    </citation>
    <scope>IDENTIFICATION</scope>
    <source>
        <strain evidence="4">isolate 1-1 / race 1 (BBBD)</strain>
    </source>
</reference>
<dbReference type="EnsemblFungi" id="PTTG_00919-t43_1">
    <property type="protein sequence ID" value="PTTG_00919-t43_1-p1"/>
    <property type="gene ID" value="PTTG_00919"/>
</dbReference>
<dbReference type="InterPro" id="IPR029071">
    <property type="entry name" value="Ubiquitin-like_domsf"/>
</dbReference>
<dbReference type="EMBL" id="ADAS02000052">
    <property type="protein sequence ID" value="OAV93315.1"/>
    <property type="molecule type" value="Genomic_DNA"/>
</dbReference>
<feature type="compositionally biased region" description="Basic and acidic residues" evidence="1">
    <location>
        <begin position="32"/>
        <end position="56"/>
    </location>
</feature>
<dbReference type="InterPro" id="IPR040015">
    <property type="entry name" value="UBL3-like"/>
</dbReference>
<evidence type="ECO:0000313" key="3">
    <source>
        <dbReference type="EMBL" id="OAV93315.1"/>
    </source>
</evidence>
<dbReference type="InterPro" id="IPR039540">
    <property type="entry name" value="UBL3-like_ubiquitin_dom"/>
</dbReference>
<dbReference type="SUPFAM" id="SSF54236">
    <property type="entry name" value="Ubiquitin-like"/>
    <property type="match status" value="1"/>
</dbReference>
<sequence length="231" mass="26244">MAISNRTSFSSTSTQTIIEPEQQQQQQQEARSNSHDNIEPLQRQHTERGEGRRRSEAEDEDEEHERRLRLIEVNRTRTRLIEEEQELSPAGSSPPTAVVLSNDCQPSKEPLIPLEIILSPINQKKAFHFDHLLTIAQLTSHLLNDWPADWAQPGSTVPHHANQFRMVYMGRFLDEQETLNSLGKNRPIIIHLVIKPDESAAEEEEVDEEKTRLCGCFGGLRARSPGACSIV</sequence>
<gene>
    <name evidence="3" type="ORF">PTTG_00919</name>
</gene>
<evidence type="ECO:0000256" key="1">
    <source>
        <dbReference type="SAM" id="MobiDB-lite"/>
    </source>
</evidence>
<feature type="compositionally biased region" description="Low complexity" evidence="1">
    <location>
        <begin position="7"/>
        <end position="28"/>
    </location>
</feature>
<reference evidence="3" key="2">
    <citation type="submission" date="2016-05" db="EMBL/GenBank/DDBJ databases">
        <title>Comparative analysis highlights variable genome content of wheat rusts and divergence of the mating loci.</title>
        <authorList>
            <person name="Cuomo C.A."/>
            <person name="Bakkeren G."/>
            <person name="Szabo L."/>
            <person name="Khalil H."/>
            <person name="Joly D."/>
            <person name="Goldberg J."/>
            <person name="Young S."/>
            <person name="Zeng Q."/>
            <person name="Fellers J."/>
        </authorList>
    </citation>
    <scope>NUCLEOTIDE SEQUENCE [LARGE SCALE GENOMIC DNA]</scope>
    <source>
        <strain evidence="3">1-1 BBBD Race 1</strain>
    </source>
</reference>
<evidence type="ECO:0000313" key="5">
    <source>
        <dbReference type="Proteomes" id="UP000005240"/>
    </source>
</evidence>
<feature type="domain" description="UBL3-like ubiquitin" evidence="2">
    <location>
        <begin position="125"/>
        <end position="216"/>
    </location>
</feature>
<dbReference type="Proteomes" id="UP000005240">
    <property type="component" value="Unassembled WGS sequence"/>
</dbReference>
<name>A0A180GL09_PUCT1</name>
<dbReference type="PANTHER" id="PTHR13169:SF0">
    <property type="entry name" value="UBIQUITIN-LIKE PROTEIN 3"/>
    <property type="match status" value="1"/>
</dbReference>
<dbReference type="VEuPathDB" id="FungiDB:PTTG_00919"/>
<keyword evidence="5" id="KW-1185">Reference proteome</keyword>
<dbReference type="Gene3D" id="3.10.20.90">
    <property type="entry name" value="Phosphatidylinositol 3-kinase Catalytic Subunit, Chain A, domain 1"/>
    <property type="match status" value="1"/>
</dbReference>
<proteinExistence type="predicted"/>
<dbReference type="AlphaFoldDB" id="A0A180GL09"/>
<dbReference type="PANTHER" id="PTHR13169">
    <property type="entry name" value="UBIQUITIN-LIKE PROTEIN 3 HCG-1 PROTEIN"/>
    <property type="match status" value="1"/>
</dbReference>
<protein>
    <submittedName>
        <fullName evidence="4">Rad60-SLD_2 domain-containing protein</fullName>
    </submittedName>
</protein>
<feature type="region of interest" description="Disordered" evidence="1">
    <location>
        <begin position="1"/>
        <end position="65"/>
    </location>
</feature>
<reference evidence="3" key="1">
    <citation type="submission" date="2009-11" db="EMBL/GenBank/DDBJ databases">
        <authorList>
            <consortium name="The Broad Institute Genome Sequencing Platform"/>
            <person name="Ward D."/>
            <person name="Feldgarden M."/>
            <person name="Earl A."/>
            <person name="Young S.K."/>
            <person name="Zeng Q."/>
            <person name="Koehrsen M."/>
            <person name="Alvarado L."/>
            <person name="Berlin A."/>
            <person name="Bochicchio J."/>
            <person name="Borenstein D."/>
            <person name="Chapman S.B."/>
            <person name="Chen Z."/>
            <person name="Engels R."/>
            <person name="Freedman E."/>
            <person name="Gellesch M."/>
            <person name="Goldberg J."/>
            <person name="Griggs A."/>
            <person name="Gujja S."/>
            <person name="Heilman E."/>
            <person name="Heiman D."/>
            <person name="Hepburn T."/>
            <person name="Howarth C."/>
            <person name="Jen D."/>
            <person name="Larson L."/>
            <person name="Lewis B."/>
            <person name="Mehta T."/>
            <person name="Park D."/>
            <person name="Pearson M."/>
            <person name="Roberts A."/>
            <person name="Saif S."/>
            <person name="Shea T."/>
            <person name="Shenoy N."/>
            <person name="Sisk P."/>
            <person name="Stolte C."/>
            <person name="Sykes S."/>
            <person name="Thomson T."/>
            <person name="Walk T."/>
            <person name="White J."/>
            <person name="Yandava C."/>
            <person name="Izard J."/>
            <person name="Baranova O.V."/>
            <person name="Blanton J.M."/>
            <person name="Tanner A.C."/>
            <person name="Dewhirst F.E."/>
            <person name="Haas B."/>
            <person name="Nusbaum C."/>
            <person name="Birren B."/>
        </authorList>
    </citation>
    <scope>NUCLEOTIDE SEQUENCE [LARGE SCALE GENOMIC DNA]</scope>
    <source>
        <strain evidence="3">1-1 BBBD Race 1</strain>
    </source>
</reference>
<accession>A0A180GL09</accession>
<organism evidence="3">
    <name type="scientific">Puccinia triticina (isolate 1-1 / race 1 (BBBD))</name>
    <name type="common">Brown leaf rust fungus</name>
    <dbReference type="NCBI Taxonomy" id="630390"/>
    <lineage>
        <taxon>Eukaryota</taxon>
        <taxon>Fungi</taxon>
        <taxon>Dikarya</taxon>
        <taxon>Basidiomycota</taxon>
        <taxon>Pucciniomycotina</taxon>
        <taxon>Pucciniomycetes</taxon>
        <taxon>Pucciniales</taxon>
        <taxon>Pucciniaceae</taxon>
        <taxon>Puccinia</taxon>
    </lineage>
</organism>
<dbReference type="Pfam" id="PF13881">
    <property type="entry name" value="Rad60-SLD_2"/>
    <property type="match status" value="1"/>
</dbReference>